<keyword evidence="3" id="KW-1133">Transmembrane helix</keyword>
<dbReference type="PANTHER" id="PTHR48438:SF1">
    <property type="entry name" value="ALPHA-(1,3)-FUCOSYLTRANSFERASE C-RELATED"/>
    <property type="match status" value="1"/>
</dbReference>
<keyword evidence="3" id="KW-0328">Glycosyltransferase</keyword>
<dbReference type="InterPro" id="IPR055270">
    <property type="entry name" value="Glyco_tran_10_C"/>
</dbReference>
<feature type="transmembrane region" description="Helical" evidence="3">
    <location>
        <begin position="6"/>
        <end position="22"/>
    </location>
</feature>
<accession>A0A921YJH1</accession>
<dbReference type="Proteomes" id="UP000791440">
    <property type="component" value="Unassembled WGS sequence"/>
</dbReference>
<feature type="domain" description="Fucosyltransferase C-terminal" evidence="4">
    <location>
        <begin position="237"/>
        <end position="414"/>
    </location>
</feature>
<keyword evidence="3" id="KW-0812">Transmembrane</keyword>
<comment type="caution">
    <text evidence="3">Lacks conserved residue(s) required for the propagation of feature annotation.</text>
</comment>
<sequence length="450" mass="52573">MDSLFIAMNLSLVIVSPTLHSVTQNMYLFSKTEILARLFFIISFTGLVMYVILAFYSFHTAYSTVTEIGKFQTKLKEIPHPDLFKAKRFDNDLKYILLWVQSNIENPIGEGQKPFIENNCTYINCFLTTNKDVLNADYRNFDAIIFNMSLLPNWRKLNMPQTRTMKQKYIFHSMLPSNDNPICNINLDSHFNWTWSYKLYSDIVTPFIEVKDLNGNVIAPNIDVEWPILETKFEDIRPKSKAVVFVMGKCHPRLRGMSYAKDLQHYLKEHKLVLDIYGCGGIKCSHEDCKKDVGRNYYFYLVSEESGSEDYVTKDVMHAFNSEAVPIMMGGSDFSRFFPDGSYIDSRGIFPEKLAAILDYLIRNPEVYNAYHQWRANYTIQPVNMLRGLCDLCELLNDVKRVNIQSYYETFRKWWYYGALYERCYPKGAESFSEVLSYINVTKSKKIKKI</sequence>
<evidence type="ECO:0000256" key="1">
    <source>
        <dbReference type="ARBA" id="ARBA00004447"/>
    </source>
</evidence>
<evidence type="ECO:0000259" key="5">
    <source>
        <dbReference type="Pfam" id="PF17039"/>
    </source>
</evidence>
<dbReference type="EMBL" id="JH668279">
    <property type="protein sequence ID" value="KAG6440312.1"/>
    <property type="molecule type" value="Genomic_DNA"/>
</dbReference>
<dbReference type="InterPro" id="IPR031481">
    <property type="entry name" value="Glyco_tran_10_N"/>
</dbReference>
<dbReference type="GO" id="GO:0032580">
    <property type="term" value="C:Golgi cisterna membrane"/>
    <property type="evidence" value="ECO:0007669"/>
    <property type="project" value="UniProtKB-SubCell"/>
</dbReference>
<evidence type="ECO:0000313" key="6">
    <source>
        <dbReference type="EMBL" id="KAG6440312.1"/>
    </source>
</evidence>
<protein>
    <recommendedName>
        <fullName evidence="3">Fucosyltransferase</fullName>
        <ecNumber evidence="3">2.4.1.-</ecNumber>
    </recommendedName>
</protein>
<keyword evidence="7" id="KW-1185">Reference proteome</keyword>
<feature type="domain" description="Fucosyltransferase N-terminal" evidence="5">
    <location>
        <begin position="93"/>
        <end position="207"/>
    </location>
</feature>
<reference evidence="6" key="1">
    <citation type="journal article" date="2016" name="Insect Biochem. Mol. Biol.">
        <title>Multifaceted biological insights from a draft genome sequence of the tobacco hornworm moth, Manduca sexta.</title>
        <authorList>
            <person name="Kanost M.R."/>
            <person name="Arrese E.L."/>
            <person name="Cao X."/>
            <person name="Chen Y.R."/>
            <person name="Chellapilla S."/>
            <person name="Goldsmith M.R."/>
            <person name="Grosse-Wilde E."/>
            <person name="Heckel D.G."/>
            <person name="Herndon N."/>
            <person name="Jiang H."/>
            <person name="Papanicolaou A."/>
            <person name="Qu J."/>
            <person name="Soulages J.L."/>
            <person name="Vogel H."/>
            <person name="Walters J."/>
            <person name="Waterhouse R.M."/>
            <person name="Ahn S.J."/>
            <person name="Almeida F.C."/>
            <person name="An C."/>
            <person name="Aqrawi P."/>
            <person name="Bretschneider A."/>
            <person name="Bryant W.B."/>
            <person name="Bucks S."/>
            <person name="Chao H."/>
            <person name="Chevignon G."/>
            <person name="Christen J.M."/>
            <person name="Clarke D.F."/>
            <person name="Dittmer N.T."/>
            <person name="Ferguson L.C.F."/>
            <person name="Garavelou S."/>
            <person name="Gordon K.H.J."/>
            <person name="Gunaratna R.T."/>
            <person name="Han Y."/>
            <person name="Hauser F."/>
            <person name="He Y."/>
            <person name="Heidel-Fischer H."/>
            <person name="Hirsh A."/>
            <person name="Hu Y."/>
            <person name="Jiang H."/>
            <person name="Kalra D."/>
            <person name="Klinner C."/>
            <person name="Konig C."/>
            <person name="Kovar C."/>
            <person name="Kroll A.R."/>
            <person name="Kuwar S.S."/>
            <person name="Lee S.L."/>
            <person name="Lehman R."/>
            <person name="Li K."/>
            <person name="Li Z."/>
            <person name="Liang H."/>
            <person name="Lovelace S."/>
            <person name="Lu Z."/>
            <person name="Mansfield J.H."/>
            <person name="McCulloch K.J."/>
            <person name="Mathew T."/>
            <person name="Morton B."/>
            <person name="Muzny D.M."/>
            <person name="Neunemann D."/>
            <person name="Ongeri F."/>
            <person name="Pauchet Y."/>
            <person name="Pu L.L."/>
            <person name="Pyrousis I."/>
            <person name="Rao X.J."/>
            <person name="Redding A."/>
            <person name="Roesel C."/>
            <person name="Sanchez-Gracia A."/>
            <person name="Schaack S."/>
            <person name="Shukla A."/>
            <person name="Tetreau G."/>
            <person name="Wang Y."/>
            <person name="Xiong G.H."/>
            <person name="Traut W."/>
            <person name="Walsh T.K."/>
            <person name="Worley K.C."/>
            <person name="Wu D."/>
            <person name="Wu W."/>
            <person name="Wu Y.Q."/>
            <person name="Zhang X."/>
            <person name="Zou Z."/>
            <person name="Zucker H."/>
            <person name="Briscoe A.D."/>
            <person name="Burmester T."/>
            <person name="Clem R.J."/>
            <person name="Feyereisen R."/>
            <person name="Grimmelikhuijzen C.J.P."/>
            <person name="Hamodrakas S.J."/>
            <person name="Hansson B.S."/>
            <person name="Huguet E."/>
            <person name="Jermiin L.S."/>
            <person name="Lan Q."/>
            <person name="Lehman H.K."/>
            <person name="Lorenzen M."/>
            <person name="Merzendorfer H."/>
            <person name="Michalopoulos I."/>
            <person name="Morton D.B."/>
            <person name="Muthukrishnan S."/>
            <person name="Oakeshott J.G."/>
            <person name="Palmer W."/>
            <person name="Park Y."/>
            <person name="Passarelli A.L."/>
            <person name="Rozas J."/>
            <person name="Schwartz L.M."/>
            <person name="Smith W."/>
            <person name="Southgate A."/>
            <person name="Vilcinskas A."/>
            <person name="Vogt R."/>
            <person name="Wang P."/>
            <person name="Werren J."/>
            <person name="Yu X.Q."/>
            <person name="Zhou J.J."/>
            <person name="Brown S.J."/>
            <person name="Scherer S.E."/>
            <person name="Richards S."/>
            <person name="Blissard G.W."/>
        </authorList>
    </citation>
    <scope>NUCLEOTIDE SEQUENCE</scope>
</reference>
<proteinExistence type="inferred from homology"/>
<dbReference type="Pfam" id="PF17039">
    <property type="entry name" value="Glyco_tran_10_N"/>
    <property type="match status" value="1"/>
</dbReference>
<comment type="similarity">
    <text evidence="3">Belongs to the glycosyltransferase 10 family.</text>
</comment>
<dbReference type="EC" id="2.4.1.-" evidence="3"/>
<keyword evidence="3" id="KW-0472">Membrane</keyword>
<keyword evidence="3" id="KW-0808">Transferase</keyword>
<keyword evidence="2 3" id="KW-0333">Golgi apparatus</keyword>
<dbReference type="InterPro" id="IPR001503">
    <property type="entry name" value="Glyco_trans_10"/>
</dbReference>
<dbReference type="Pfam" id="PF00852">
    <property type="entry name" value="Glyco_transf_10"/>
    <property type="match status" value="1"/>
</dbReference>
<dbReference type="PANTHER" id="PTHR48438">
    <property type="entry name" value="ALPHA-(1,3)-FUCOSYLTRANSFERASE C-RELATED"/>
    <property type="match status" value="1"/>
</dbReference>
<evidence type="ECO:0000256" key="2">
    <source>
        <dbReference type="ARBA" id="ARBA00023034"/>
    </source>
</evidence>
<comment type="subcellular location">
    <subcellularLocation>
        <location evidence="1 3">Golgi apparatus</location>
        <location evidence="1 3">Golgi stack membrane</location>
        <topology evidence="1 3">Single-pass type II membrane protein</topology>
    </subcellularLocation>
</comment>
<name>A0A921YJH1_MANSE</name>
<dbReference type="AlphaFoldDB" id="A0A921YJH1"/>
<evidence type="ECO:0000256" key="3">
    <source>
        <dbReference type="RuleBase" id="RU003832"/>
    </source>
</evidence>
<reference evidence="6" key="2">
    <citation type="submission" date="2020-12" db="EMBL/GenBank/DDBJ databases">
        <authorList>
            <person name="Kanost M."/>
        </authorList>
    </citation>
    <scope>NUCLEOTIDE SEQUENCE</scope>
</reference>
<dbReference type="GO" id="GO:0008417">
    <property type="term" value="F:fucosyltransferase activity"/>
    <property type="evidence" value="ECO:0007669"/>
    <property type="project" value="InterPro"/>
</dbReference>
<feature type="transmembrane region" description="Helical" evidence="3">
    <location>
        <begin position="34"/>
        <end position="58"/>
    </location>
</feature>
<evidence type="ECO:0000313" key="7">
    <source>
        <dbReference type="Proteomes" id="UP000791440"/>
    </source>
</evidence>
<comment type="caution">
    <text evidence="6">The sequence shown here is derived from an EMBL/GenBank/DDBJ whole genome shotgun (WGS) entry which is preliminary data.</text>
</comment>
<organism evidence="6 7">
    <name type="scientific">Manduca sexta</name>
    <name type="common">Tobacco hawkmoth</name>
    <name type="synonym">Tobacco hornworm</name>
    <dbReference type="NCBI Taxonomy" id="7130"/>
    <lineage>
        <taxon>Eukaryota</taxon>
        <taxon>Metazoa</taxon>
        <taxon>Ecdysozoa</taxon>
        <taxon>Arthropoda</taxon>
        <taxon>Hexapoda</taxon>
        <taxon>Insecta</taxon>
        <taxon>Pterygota</taxon>
        <taxon>Neoptera</taxon>
        <taxon>Endopterygota</taxon>
        <taxon>Lepidoptera</taxon>
        <taxon>Glossata</taxon>
        <taxon>Ditrysia</taxon>
        <taxon>Bombycoidea</taxon>
        <taxon>Sphingidae</taxon>
        <taxon>Sphinginae</taxon>
        <taxon>Sphingini</taxon>
        <taxon>Manduca</taxon>
    </lineage>
</organism>
<evidence type="ECO:0000259" key="4">
    <source>
        <dbReference type="Pfam" id="PF00852"/>
    </source>
</evidence>
<gene>
    <name evidence="6" type="ORF">O3G_MSEX001199</name>
</gene>